<reference evidence="3" key="1">
    <citation type="journal article" date="2008" name="Nat. Genet.">
        <title>The Pristionchus pacificus genome provides a unique perspective on nematode lifestyle and parasitism.</title>
        <authorList>
            <person name="Dieterich C."/>
            <person name="Clifton S.W."/>
            <person name="Schuster L.N."/>
            <person name="Chinwalla A."/>
            <person name="Delehaunty K."/>
            <person name="Dinkelacker I."/>
            <person name="Fulton L."/>
            <person name="Fulton R."/>
            <person name="Godfrey J."/>
            <person name="Minx P."/>
            <person name="Mitreva M."/>
            <person name="Roeseler W."/>
            <person name="Tian H."/>
            <person name="Witte H."/>
            <person name="Yang S.P."/>
            <person name="Wilson R.K."/>
            <person name="Sommer R.J."/>
        </authorList>
    </citation>
    <scope>NUCLEOTIDE SEQUENCE [LARGE SCALE GENOMIC DNA]</scope>
    <source>
        <strain evidence="3">PS312</strain>
    </source>
</reference>
<dbReference type="GO" id="GO:0007606">
    <property type="term" value="P:sensory perception of chemical stimulus"/>
    <property type="evidence" value="ECO:0007669"/>
    <property type="project" value="InterPro"/>
</dbReference>
<dbReference type="InterPro" id="IPR004151">
    <property type="entry name" value="7TM_GPCR_serpentine_rcpt_Sre"/>
</dbReference>
<organism evidence="2 3">
    <name type="scientific">Pristionchus pacificus</name>
    <name type="common">Parasitic nematode worm</name>
    <dbReference type="NCBI Taxonomy" id="54126"/>
    <lineage>
        <taxon>Eukaryota</taxon>
        <taxon>Metazoa</taxon>
        <taxon>Ecdysozoa</taxon>
        <taxon>Nematoda</taxon>
        <taxon>Chromadorea</taxon>
        <taxon>Rhabditida</taxon>
        <taxon>Rhabditina</taxon>
        <taxon>Diplogasteromorpha</taxon>
        <taxon>Diplogasteroidea</taxon>
        <taxon>Neodiplogasteridae</taxon>
        <taxon>Pristionchus</taxon>
    </lineage>
</organism>
<gene>
    <name evidence="2" type="primary">WBGene00278844</name>
</gene>
<dbReference type="PANTHER" id="PTHR47521">
    <property type="entry name" value="SERPENTINE RECEPTOR, CLASS E (EPSILON)-RELATED"/>
    <property type="match status" value="1"/>
</dbReference>
<dbReference type="Pfam" id="PF03125">
    <property type="entry name" value="Sre"/>
    <property type="match status" value="1"/>
</dbReference>
<evidence type="ECO:0000313" key="3">
    <source>
        <dbReference type="Proteomes" id="UP000005239"/>
    </source>
</evidence>
<dbReference type="AlphaFoldDB" id="A0A2A6C2D6"/>
<proteinExistence type="inferred from homology"/>
<accession>A0A8R1UTJ5</accession>
<accession>A0A2A6C2D6</accession>
<dbReference type="Proteomes" id="UP000005239">
    <property type="component" value="Unassembled WGS sequence"/>
</dbReference>
<evidence type="ECO:0000256" key="1">
    <source>
        <dbReference type="ARBA" id="ARBA00006803"/>
    </source>
</evidence>
<evidence type="ECO:0000313" key="2">
    <source>
        <dbReference type="EnsemblMetazoa" id="PPA40475.1"/>
    </source>
</evidence>
<sequence>MPENRTIFLTNFLNRNITDDFRPYFEFIYVLEAFFLIIFPFICIPIMHAGWKTTSYHRNIRLRIVISCFHALVYTFTRFAVLCHQYFYFGVLKSSFHNTDTRIFSVSMKAFDRWIAMKAWSWLVVHVYENGSISTFLLFCFEEFVVILLSSINSYAIVFGYLPIVPKACVLMSFALIGPALFSLVLHANRRAIERSKRIGHSYSVARTFQLQENVAILTLLAKTAPPLVFFITPAFLFFAIYAFLLPYNAGYDTIRFFAVALYDLWLAITTVVLLLCLPYYEPKFLNNLSCAVIRCSMLSNAVGDVPRQEDAQQVTNAYFDSLARHWENPV</sequence>
<dbReference type="PANTHER" id="PTHR47521:SF7">
    <property type="entry name" value="SERPENTINE RECEPTOR CLASS EPSILON-6"/>
    <property type="match status" value="1"/>
</dbReference>
<dbReference type="InterPro" id="IPR052860">
    <property type="entry name" value="NRL-GPCR1"/>
</dbReference>
<keyword evidence="3" id="KW-1185">Reference proteome</keyword>
<name>A0A2A6C2D6_PRIPA</name>
<comment type="similarity">
    <text evidence="1">Belongs to the nematode receptor-like protein sre family.</text>
</comment>
<reference evidence="2" key="2">
    <citation type="submission" date="2022-06" db="UniProtKB">
        <authorList>
            <consortium name="EnsemblMetazoa"/>
        </authorList>
    </citation>
    <scope>IDENTIFICATION</scope>
    <source>
        <strain evidence="2">PS312</strain>
    </source>
</reference>
<dbReference type="GO" id="GO:0016020">
    <property type="term" value="C:membrane"/>
    <property type="evidence" value="ECO:0007669"/>
    <property type="project" value="InterPro"/>
</dbReference>
<protein>
    <submittedName>
        <fullName evidence="2">G protein-coupled receptor</fullName>
    </submittedName>
</protein>
<dbReference type="EnsemblMetazoa" id="PPA40475.1">
    <property type="protein sequence ID" value="PPA40475.1"/>
    <property type="gene ID" value="WBGene00278844"/>
</dbReference>